<organism evidence="3 4">
    <name type="scientific">Batillaria attramentaria</name>
    <dbReference type="NCBI Taxonomy" id="370345"/>
    <lineage>
        <taxon>Eukaryota</taxon>
        <taxon>Metazoa</taxon>
        <taxon>Spiralia</taxon>
        <taxon>Lophotrochozoa</taxon>
        <taxon>Mollusca</taxon>
        <taxon>Gastropoda</taxon>
        <taxon>Caenogastropoda</taxon>
        <taxon>Sorbeoconcha</taxon>
        <taxon>Cerithioidea</taxon>
        <taxon>Batillariidae</taxon>
        <taxon>Batillaria</taxon>
    </lineage>
</organism>
<dbReference type="Proteomes" id="UP001519460">
    <property type="component" value="Unassembled WGS sequence"/>
</dbReference>
<gene>
    <name evidence="3" type="ORF">BaRGS_00022217</name>
</gene>
<dbReference type="Pfam" id="PF00024">
    <property type="entry name" value="PAN_1"/>
    <property type="match status" value="1"/>
</dbReference>
<reference evidence="3 4" key="1">
    <citation type="journal article" date="2023" name="Sci. Data">
        <title>Genome assembly of the Korean intertidal mud-creeper Batillaria attramentaria.</title>
        <authorList>
            <person name="Patra A.K."/>
            <person name="Ho P.T."/>
            <person name="Jun S."/>
            <person name="Lee S.J."/>
            <person name="Kim Y."/>
            <person name="Won Y.J."/>
        </authorList>
    </citation>
    <scope>NUCLEOTIDE SEQUENCE [LARGE SCALE GENOMIC DNA]</scope>
    <source>
        <strain evidence="3">Wonlab-2016</strain>
    </source>
</reference>
<dbReference type="InterPro" id="IPR003609">
    <property type="entry name" value="Pan_app"/>
</dbReference>
<keyword evidence="1" id="KW-0732">Signal</keyword>
<dbReference type="SUPFAM" id="SSF57414">
    <property type="entry name" value="Hairpin loop containing domain-like"/>
    <property type="match status" value="1"/>
</dbReference>
<protein>
    <recommendedName>
        <fullName evidence="2">Apple domain-containing protein</fullName>
    </recommendedName>
</protein>
<accession>A0ABD0KH99</accession>
<sequence>MAAVHVMIVLLVVCVRQNEGSGVEQTKWRKADVTNITFAKHLLFTSSVRSKADCAGQCSATNGCVTFTFTLTSPTTRDGTCRGHFGLMTSQCPNWPDAESMTYHLSDFADCPASDLLTSYVRYSDSAIAFNYIDFTNGLTEEECMESCSSTDWCRTVEYHPSKSQCQRHEITTRQIPASDVNFNSAQN</sequence>
<dbReference type="Pfam" id="PF14295">
    <property type="entry name" value="PAN_4"/>
    <property type="match status" value="1"/>
</dbReference>
<name>A0ABD0KH99_9CAEN</name>
<feature type="domain" description="Apple" evidence="2">
    <location>
        <begin position="111"/>
        <end position="188"/>
    </location>
</feature>
<evidence type="ECO:0000313" key="4">
    <source>
        <dbReference type="Proteomes" id="UP001519460"/>
    </source>
</evidence>
<comment type="caution">
    <text evidence="3">The sequence shown here is derived from an EMBL/GenBank/DDBJ whole genome shotgun (WGS) entry which is preliminary data.</text>
</comment>
<evidence type="ECO:0000259" key="2">
    <source>
        <dbReference type="PROSITE" id="PS50948"/>
    </source>
</evidence>
<keyword evidence="4" id="KW-1185">Reference proteome</keyword>
<evidence type="ECO:0000256" key="1">
    <source>
        <dbReference type="SAM" id="SignalP"/>
    </source>
</evidence>
<dbReference type="AlphaFoldDB" id="A0ABD0KH99"/>
<proteinExistence type="predicted"/>
<feature type="chain" id="PRO_5044820445" description="Apple domain-containing protein" evidence="1">
    <location>
        <begin position="21"/>
        <end position="188"/>
    </location>
</feature>
<evidence type="ECO:0000313" key="3">
    <source>
        <dbReference type="EMBL" id="KAK7486551.1"/>
    </source>
</evidence>
<feature type="signal peptide" evidence="1">
    <location>
        <begin position="1"/>
        <end position="20"/>
    </location>
</feature>
<dbReference type="PROSITE" id="PS50948">
    <property type="entry name" value="PAN"/>
    <property type="match status" value="1"/>
</dbReference>
<feature type="non-terminal residue" evidence="3">
    <location>
        <position position="188"/>
    </location>
</feature>
<dbReference type="EMBL" id="JACVVK020000177">
    <property type="protein sequence ID" value="KAK7486551.1"/>
    <property type="molecule type" value="Genomic_DNA"/>
</dbReference>